<dbReference type="RefSeq" id="WP_038967406.1">
    <property type="nucleotide sequence ID" value="NZ_AJQI01000369.1"/>
</dbReference>
<evidence type="ECO:0000313" key="4">
    <source>
        <dbReference type="EMBL" id="BCE66088.1"/>
    </source>
</evidence>
<reference evidence="1" key="1">
    <citation type="submission" date="2020-05" db="EMBL/GenBank/DDBJ databases">
        <title>Complete genome sequence of Bradyrhizobium diazoefficiens XF2 isolated from soybean nodule.</title>
        <authorList>
            <person name="Noda R."/>
            <person name="Kakizaki K."/>
            <person name="Minamisawa K."/>
        </authorList>
    </citation>
    <scope>NUCLEOTIDE SEQUENCE</scope>
    <source>
        <strain evidence="1">XF2</strain>
    </source>
</reference>
<dbReference type="EMBL" id="AP023092">
    <property type="protein sequence ID" value="BCE31097.1"/>
    <property type="molecule type" value="Genomic_DNA"/>
</dbReference>
<name>A0A810A2R8_9BRAD</name>
<proteinExistence type="predicted"/>
<dbReference type="EMBL" id="AP023096">
    <property type="protein sequence ID" value="BCE66088.1"/>
    <property type="molecule type" value="Genomic_DNA"/>
</dbReference>
<dbReference type="Gene3D" id="1.10.10.1920">
    <property type="match status" value="1"/>
</dbReference>
<organism evidence="3">
    <name type="scientific">Bradyrhizobium diazoefficiens</name>
    <dbReference type="NCBI Taxonomy" id="1355477"/>
    <lineage>
        <taxon>Bacteria</taxon>
        <taxon>Pseudomonadati</taxon>
        <taxon>Pseudomonadota</taxon>
        <taxon>Alphaproteobacteria</taxon>
        <taxon>Hyphomicrobiales</taxon>
        <taxon>Nitrobacteraceae</taxon>
        <taxon>Bradyrhizobium</taxon>
    </lineage>
</organism>
<evidence type="ECO:0000313" key="6">
    <source>
        <dbReference type="EMBL" id="BCE84229.1"/>
    </source>
</evidence>
<dbReference type="EMBL" id="AP023098">
    <property type="protein sequence ID" value="BCE84229.1"/>
    <property type="molecule type" value="Genomic_DNA"/>
</dbReference>
<evidence type="ECO:0000313" key="2">
    <source>
        <dbReference type="EMBL" id="BCE39952.1"/>
    </source>
</evidence>
<dbReference type="EMBL" id="AP023093">
    <property type="protein sequence ID" value="BCE39952.1"/>
    <property type="molecule type" value="Genomic_DNA"/>
</dbReference>
<protein>
    <submittedName>
        <fullName evidence="3">Uncharacterized protein</fullName>
    </submittedName>
</protein>
<gene>
    <name evidence="1" type="ORF">XF2B_48660</name>
    <name evidence="2" type="ORF">XF3B_49830</name>
    <name evidence="3" type="ORF">XF5B_49250</name>
    <name evidence="4" type="ORF">XF6B_48870</name>
    <name evidence="5" type="ORF">XF8B_47500</name>
    <name evidence="6" type="ORF">XF9B_56500</name>
</gene>
<evidence type="ECO:0000313" key="3">
    <source>
        <dbReference type="EMBL" id="BCE57413.1"/>
    </source>
</evidence>
<reference evidence="4" key="4">
    <citation type="submission" date="2020-05" db="EMBL/GenBank/DDBJ databases">
        <title>Complete genome sequence of Bradyrhizobium diazoefficiens XF6 isolated from soybean nodule.</title>
        <authorList>
            <person name="Noda R."/>
            <person name="Kakizaki K."/>
            <person name="Minamisawa K."/>
        </authorList>
    </citation>
    <scope>NUCLEOTIDE SEQUENCE</scope>
    <source>
        <strain evidence="4">XF6</strain>
    </source>
</reference>
<dbReference type="EMBL" id="AP023095">
    <property type="protein sequence ID" value="BCE57413.1"/>
    <property type="molecule type" value="Genomic_DNA"/>
</dbReference>
<evidence type="ECO:0000313" key="5">
    <source>
        <dbReference type="EMBL" id="BCE74639.1"/>
    </source>
</evidence>
<dbReference type="AlphaFoldDB" id="A0A810A2R8"/>
<accession>A0A810A2R8</accession>
<sequence length="88" mass="9839">MSVEDYADDLSATVHYALETTRAVAVCPFHSEVTIRVGDDAAESHAFERAKRIVRSDGTNWETQDLRQEFARQLSKAADGECPRCAQH</sequence>
<reference evidence="3" key="3">
    <citation type="submission" date="2020-05" db="EMBL/GenBank/DDBJ databases">
        <title>Complete genome sequence of Bradyrhizobium diazoefficiens XF5 isolated from soybean nodule.</title>
        <authorList>
            <person name="Noda R."/>
            <person name="Kakizaki K."/>
            <person name="Minamisawa K."/>
        </authorList>
    </citation>
    <scope>NUCLEOTIDE SEQUENCE</scope>
    <source>
        <strain evidence="3">XF5</strain>
    </source>
</reference>
<evidence type="ECO:0000313" key="1">
    <source>
        <dbReference type="EMBL" id="BCE31097.1"/>
    </source>
</evidence>
<reference evidence="2" key="2">
    <citation type="submission" date="2020-05" db="EMBL/GenBank/DDBJ databases">
        <title>Complete genome sequence of Bradyrhizobium diazoefficiens XF3 isolated from soybean nodule.</title>
        <authorList>
            <person name="Noda R."/>
            <person name="Kakizaki K."/>
            <person name="Minamisawa K."/>
        </authorList>
    </citation>
    <scope>NUCLEOTIDE SEQUENCE</scope>
    <source>
        <strain evidence="2">XF3</strain>
    </source>
</reference>
<reference evidence="6" key="6">
    <citation type="submission" date="2020-05" db="EMBL/GenBank/DDBJ databases">
        <title>Complete genome sequence of Bradyrhizobium diazoefficiens XF9 isolated from soybean nodule.</title>
        <authorList>
            <person name="Noda R."/>
            <person name="Kakizaki K."/>
            <person name="Minamisawa K."/>
        </authorList>
    </citation>
    <scope>NUCLEOTIDE SEQUENCE</scope>
    <source>
        <strain evidence="6">XF9</strain>
    </source>
</reference>
<dbReference type="InterPro" id="IPR048532">
    <property type="entry name" value="ea8_5-like_sf"/>
</dbReference>
<dbReference type="EMBL" id="AP023097">
    <property type="protein sequence ID" value="BCE74639.1"/>
    <property type="molecule type" value="Genomic_DNA"/>
</dbReference>
<reference evidence="5" key="5">
    <citation type="submission" date="2020-05" db="EMBL/GenBank/DDBJ databases">
        <title>Complete genome sequence of Bradyrhizobium diazoefficiens XF8 isolated from soybean nodule.</title>
        <authorList>
            <person name="Noda R."/>
            <person name="Kakizaki K."/>
            <person name="Minamisawa K."/>
        </authorList>
    </citation>
    <scope>NUCLEOTIDE SEQUENCE</scope>
    <source>
        <strain evidence="5">XF8</strain>
    </source>
</reference>
<dbReference type="GeneID" id="46496194"/>